<protein>
    <submittedName>
        <fullName evidence="1">Phage capsid protein</fullName>
    </submittedName>
</protein>
<comment type="caution">
    <text evidence="1">The sequence shown here is derived from an EMBL/GenBank/DDBJ whole genome shotgun (WGS) entry which is preliminary data.</text>
</comment>
<dbReference type="Proteomes" id="UP000526307">
    <property type="component" value="Unassembled WGS sequence"/>
</dbReference>
<proteinExistence type="predicted"/>
<sequence>MFADGDNNNQTARSFSLQFKDLLAAVFQKQAYFGAFFGNTIEAIDGVQDNENAFYVKTSDMPVVLGDYSKDANTAMGTGTGKSTRFGERKEVIYKNTPVPYTWGYSFHEGLDRHTVNNDLAAAVADRLDVQAQAKIEKFNKQHGKFISSVAGKTIVGGAKITKDNVADVFNELSAYFVNIGAKGTLRASVNPDVYNAIMDNGLFTTAKRADVDISNGVVMKFKGFVIEEIPAPLFQAKEVIYAYVEGVGKAFTGIETARTIESEDFDGVALQGAGRAGEFILNDNKKAVAKVTVTGA</sequence>
<dbReference type="AlphaFoldDB" id="A0A7Y8VRA5"/>
<organism evidence="1 2">
    <name type="scientific">Mogibacterium timidum</name>
    <dbReference type="NCBI Taxonomy" id="35519"/>
    <lineage>
        <taxon>Bacteria</taxon>
        <taxon>Bacillati</taxon>
        <taxon>Bacillota</taxon>
        <taxon>Clostridia</taxon>
        <taxon>Peptostreptococcales</taxon>
        <taxon>Anaerovoracaceae</taxon>
        <taxon>Mogibacterium</taxon>
    </lineage>
</organism>
<keyword evidence="2" id="KW-1185">Reference proteome</keyword>
<gene>
    <name evidence="1" type="ORF">HW270_03610</name>
</gene>
<evidence type="ECO:0000313" key="1">
    <source>
        <dbReference type="EMBL" id="NWO23168.1"/>
    </source>
</evidence>
<name>A0A7Y8VRA5_9FIRM</name>
<reference evidence="1 2" key="1">
    <citation type="submission" date="2020-06" db="EMBL/GenBank/DDBJ databases">
        <title>Mogibacterium timidum strain W9173 genomic sequence.</title>
        <authorList>
            <person name="Wade W.G."/>
            <person name="Johnston C.D."/>
            <person name="Chen T."/>
            <person name="Dewhirst F.E."/>
        </authorList>
    </citation>
    <scope>NUCLEOTIDE SEQUENCE [LARGE SCALE GENOMIC DNA]</scope>
    <source>
        <strain evidence="1 2">W9173</strain>
    </source>
</reference>
<evidence type="ECO:0000313" key="2">
    <source>
        <dbReference type="Proteomes" id="UP000526307"/>
    </source>
</evidence>
<dbReference type="EMBL" id="JABXYR010000001">
    <property type="protein sequence ID" value="NWO23168.1"/>
    <property type="molecule type" value="Genomic_DNA"/>
</dbReference>
<accession>A0A7Y8VRA5</accession>